<dbReference type="GO" id="GO:0006284">
    <property type="term" value="P:base-excision repair"/>
    <property type="evidence" value="ECO:0007669"/>
    <property type="project" value="InterPro"/>
</dbReference>
<evidence type="ECO:0000313" key="7">
    <source>
        <dbReference type="EMBL" id="OJS97388.1"/>
    </source>
</evidence>
<evidence type="ECO:0000313" key="15">
    <source>
        <dbReference type="Proteomes" id="UP000308444"/>
    </source>
</evidence>
<dbReference type="PANTHER" id="PTHR10429">
    <property type="entry name" value="DNA-3-METHYLADENINE GLYCOSYLASE"/>
    <property type="match status" value="1"/>
</dbReference>
<evidence type="ECO:0000256" key="2">
    <source>
        <dbReference type="ARBA" id="ARBA00022763"/>
    </source>
</evidence>
<protein>
    <recommendedName>
        <fullName evidence="5">Putative 3-methyladenine DNA glycosylase</fullName>
        <ecNumber evidence="5">3.2.2.-</ecNumber>
    </recommendedName>
</protein>
<accession>A0A9Q5QL99</accession>
<dbReference type="InterPro" id="IPR003180">
    <property type="entry name" value="MPG"/>
</dbReference>
<dbReference type="EMBL" id="MLYK01000006">
    <property type="protein sequence ID" value="OJS97388.1"/>
    <property type="molecule type" value="Genomic_DNA"/>
</dbReference>
<dbReference type="GO" id="GO:0003905">
    <property type="term" value="F:alkylbase DNA N-glycosylase activity"/>
    <property type="evidence" value="ECO:0007669"/>
    <property type="project" value="InterPro"/>
</dbReference>
<dbReference type="Proteomes" id="UP000190641">
    <property type="component" value="Unassembled WGS sequence"/>
</dbReference>
<dbReference type="InterPro" id="IPR011034">
    <property type="entry name" value="Formyl_transferase-like_C_sf"/>
</dbReference>
<gene>
    <name evidence="6" type="ORF">AT268_05440</name>
    <name evidence="7" type="ORF">BKK64_01935</name>
    <name evidence="8" type="ORF">BLX06_25870</name>
    <name evidence="9" type="ORF">COI98_17740</name>
    <name evidence="10" type="ORF">FC695_40495</name>
</gene>
<reference evidence="10 15" key="5">
    <citation type="journal article" date="2019" name="Environ. Microbiol.">
        <title>An active ?-lactamase is a part of an orchestrated cell wall stress resistance network of Bacillus subtilis and related rhizosphere species.</title>
        <authorList>
            <person name="Bucher T."/>
            <person name="Keren-Paz A."/>
            <person name="Hausser J."/>
            <person name="Olender T."/>
            <person name="Cytryn E."/>
            <person name="Kolodkin-Gal I."/>
        </authorList>
    </citation>
    <scope>NUCLEOTIDE SEQUENCE [LARGE SCALE GENOMIC DNA]</scope>
    <source>
        <strain evidence="10 15">I32</strain>
    </source>
</reference>
<dbReference type="GeneID" id="99617080"/>
<evidence type="ECO:0000313" key="13">
    <source>
        <dbReference type="Proteomes" id="UP000190641"/>
    </source>
</evidence>
<keyword evidence="4 5" id="KW-0234">DNA repair</keyword>
<dbReference type="EC" id="3.2.2.-" evidence="5"/>
<evidence type="ECO:0000313" key="8">
    <source>
        <dbReference type="EMBL" id="OOR72273.1"/>
    </source>
</evidence>
<proteinExistence type="inferred from homology"/>
<reference evidence="7 12" key="2">
    <citation type="submission" date="2016-10" db="EMBL/GenBank/DDBJ databases">
        <title>Draft Genome Sequence of one Bacillus cereus strain isolated from pooled breast milk.</title>
        <authorList>
            <person name="Woudstra C."/>
            <person name="Chamoin A."/>
            <person name="Gentil S."/>
            <person name="Rambeloson T."/>
            <person name="Delannoye S."/>
            <person name="Heinnekine J.A."/>
            <person name="Herbin S."/>
            <person name="Fach P."/>
        </authorList>
    </citation>
    <scope>NUCLEOTIDE SEQUENCE [LARGE SCALE GENOMIC DNA]</scope>
    <source>
        <strain evidence="7 12">16SBCL1279</strain>
    </source>
</reference>
<evidence type="ECO:0000256" key="5">
    <source>
        <dbReference type="HAMAP-Rule" id="MF_00527"/>
    </source>
</evidence>
<dbReference type="FunFam" id="3.10.300.10:FF:000001">
    <property type="entry name" value="Putative 3-methyladenine DNA glycosylase"/>
    <property type="match status" value="1"/>
</dbReference>
<evidence type="ECO:0000256" key="4">
    <source>
        <dbReference type="ARBA" id="ARBA00023204"/>
    </source>
</evidence>
<evidence type="ECO:0000313" key="14">
    <source>
        <dbReference type="Proteomes" id="UP000224413"/>
    </source>
</evidence>
<organism evidence="10 15">
    <name type="scientific">Bacillus cereus</name>
    <dbReference type="NCBI Taxonomy" id="1396"/>
    <lineage>
        <taxon>Bacteria</taxon>
        <taxon>Bacillati</taxon>
        <taxon>Bacillota</taxon>
        <taxon>Bacilli</taxon>
        <taxon>Bacillales</taxon>
        <taxon>Bacillaceae</taxon>
        <taxon>Bacillus</taxon>
        <taxon>Bacillus cereus group</taxon>
    </lineage>
</organism>
<evidence type="ECO:0000256" key="3">
    <source>
        <dbReference type="ARBA" id="ARBA00022801"/>
    </source>
</evidence>
<dbReference type="AlphaFoldDB" id="A0A9Q5QL99"/>
<dbReference type="NCBIfam" id="NF002003">
    <property type="entry name" value="PRK00802.1-3"/>
    <property type="match status" value="1"/>
</dbReference>
<dbReference type="EMBL" id="NUWJ01000158">
    <property type="protein sequence ID" value="PFK15988.1"/>
    <property type="molecule type" value="Genomic_DNA"/>
</dbReference>
<dbReference type="Pfam" id="PF02245">
    <property type="entry name" value="Pur_DNA_glyco"/>
    <property type="match status" value="1"/>
</dbReference>
<reference evidence="8 13" key="3">
    <citation type="submission" date="2017-01" db="EMBL/GenBank/DDBJ databases">
        <title>Bacillus cereus isolates.</title>
        <authorList>
            <person name="Beno S.M."/>
        </authorList>
    </citation>
    <scope>NUCLEOTIDE SEQUENCE [LARGE SCALE GENOMIC DNA]</scope>
    <source>
        <strain evidence="8 13">FSL K6-1030</strain>
    </source>
</reference>
<evidence type="ECO:0000256" key="1">
    <source>
        <dbReference type="ARBA" id="ARBA00009232"/>
    </source>
</evidence>
<dbReference type="Proteomes" id="UP000075476">
    <property type="component" value="Unassembled WGS sequence"/>
</dbReference>
<dbReference type="SUPFAM" id="SSF50486">
    <property type="entry name" value="FMT C-terminal domain-like"/>
    <property type="match status" value="1"/>
</dbReference>
<dbReference type="EMBL" id="LOMO01000280">
    <property type="protein sequence ID" value="KXY26430.1"/>
    <property type="molecule type" value="Genomic_DNA"/>
</dbReference>
<dbReference type="GO" id="GO:0003677">
    <property type="term" value="F:DNA binding"/>
    <property type="evidence" value="ECO:0007669"/>
    <property type="project" value="InterPro"/>
</dbReference>
<dbReference type="OMA" id="VEAYHHT"/>
<dbReference type="RefSeq" id="WP_001148797.1">
    <property type="nucleotide sequence ID" value="NZ_AP022981.1"/>
</dbReference>
<dbReference type="Gene3D" id="3.10.300.10">
    <property type="entry name" value="Methylpurine-DNA glycosylase (MPG)"/>
    <property type="match status" value="1"/>
</dbReference>
<keyword evidence="10" id="KW-0326">Glycosidase</keyword>
<reference evidence="6 11" key="1">
    <citation type="submission" date="2015-12" db="EMBL/GenBank/DDBJ databases">
        <title>Bacillus cereus Group isolate.</title>
        <authorList>
            <person name="Kovac J."/>
        </authorList>
    </citation>
    <scope>NUCLEOTIDE SEQUENCE [LARGE SCALE GENOMIC DNA]</scope>
    <source>
        <strain evidence="6 11">FSL K6-0073</strain>
    </source>
</reference>
<name>A0A9Q5QL99_BACCE</name>
<dbReference type="SMR" id="A0A9Q5QL99"/>
<keyword evidence="3 5" id="KW-0378">Hydrolase</keyword>
<evidence type="ECO:0000313" key="11">
    <source>
        <dbReference type="Proteomes" id="UP000075476"/>
    </source>
</evidence>
<dbReference type="InterPro" id="IPR036995">
    <property type="entry name" value="MPG_sf"/>
</dbReference>
<sequence length="205" mass="22979">MQAPPSFYEGDTLEVAKKLLGQKLVHIVDGIKRSGIIVEVEAYKGPDDKAAHSYGGRRTDRTEVMFGAPGHAYVYLIYGMYHCFNVITAPVGTPQGVLIRALEPVDGIEEIKLARYNKTEITKAQYKNLTNGPGKLCRALGITLKERGVSLQSDTLHIELVPKEEHISSQYKITAGPRINIDYAEEAVHYPWRFYYEGHPFVSKK</sequence>
<dbReference type="EMBL" id="MUAU01000130">
    <property type="protein sequence ID" value="OOR72273.1"/>
    <property type="molecule type" value="Genomic_DNA"/>
</dbReference>
<reference evidence="9 14" key="4">
    <citation type="submission" date="2017-09" db="EMBL/GenBank/DDBJ databases">
        <title>Large-scale bioinformatics analysis of Bacillus genomes uncovers conserved roles of natural products in bacterial physiology.</title>
        <authorList>
            <consortium name="Agbiome Team Llc"/>
            <person name="Bleich R.M."/>
            <person name="Grubbs K.J."/>
            <person name="Santa Maria K.C."/>
            <person name="Allen S.E."/>
            <person name="Farag S."/>
            <person name="Shank E.A."/>
            <person name="Bowers A."/>
        </authorList>
    </citation>
    <scope>NUCLEOTIDE SEQUENCE [LARGE SCALE GENOMIC DNA]</scope>
    <source>
        <strain evidence="9 14">AFS083741</strain>
    </source>
</reference>
<dbReference type="CDD" id="cd00540">
    <property type="entry name" value="AAG"/>
    <property type="match status" value="1"/>
</dbReference>
<dbReference type="NCBIfam" id="TIGR00567">
    <property type="entry name" value="3mg"/>
    <property type="match status" value="1"/>
</dbReference>
<evidence type="ECO:0000313" key="6">
    <source>
        <dbReference type="EMBL" id="KXY26430.1"/>
    </source>
</evidence>
<keyword evidence="2 5" id="KW-0227">DNA damage</keyword>
<dbReference type="HAMAP" id="MF_00527">
    <property type="entry name" value="3MGH"/>
    <property type="match status" value="1"/>
</dbReference>
<dbReference type="NCBIfam" id="NF002001">
    <property type="entry name" value="PRK00802.1-1"/>
    <property type="match status" value="1"/>
</dbReference>
<comment type="caution">
    <text evidence="10">The sequence shown here is derived from an EMBL/GenBank/DDBJ whole genome shotgun (WGS) entry which is preliminary data.</text>
</comment>
<evidence type="ECO:0000313" key="9">
    <source>
        <dbReference type="EMBL" id="PFK15988.1"/>
    </source>
</evidence>
<dbReference type="Proteomes" id="UP000184161">
    <property type="component" value="Unassembled WGS sequence"/>
</dbReference>
<comment type="similarity">
    <text evidence="1 5">Belongs to the DNA glycosylase MPG family.</text>
</comment>
<evidence type="ECO:0000313" key="12">
    <source>
        <dbReference type="Proteomes" id="UP000184161"/>
    </source>
</evidence>
<evidence type="ECO:0000313" key="10">
    <source>
        <dbReference type="EMBL" id="TKI84450.1"/>
    </source>
</evidence>
<dbReference type="EMBL" id="SZOH01004570">
    <property type="protein sequence ID" value="TKI84450.1"/>
    <property type="molecule type" value="Genomic_DNA"/>
</dbReference>
<dbReference type="Proteomes" id="UP000308444">
    <property type="component" value="Unassembled WGS sequence"/>
</dbReference>
<dbReference type="PANTHER" id="PTHR10429:SF0">
    <property type="entry name" value="DNA-3-METHYLADENINE GLYCOSYLASE"/>
    <property type="match status" value="1"/>
</dbReference>
<dbReference type="Proteomes" id="UP000224413">
    <property type="component" value="Unassembled WGS sequence"/>
</dbReference>